<sequence>MEDCWLECRTFEGVLFDLVSFDPVIKLLDSVWITLSFDAVAVSLFRIYSNLEIKCLRRKSGLQLAEVLQSID</sequence>
<reference evidence="1 2" key="1">
    <citation type="journal article" date="2018" name="Sci. Rep.">
        <title>Genomic signatures of local adaptation to the degree of environmental predictability in rotifers.</title>
        <authorList>
            <person name="Franch-Gras L."/>
            <person name="Hahn C."/>
            <person name="Garcia-Roger E.M."/>
            <person name="Carmona M.J."/>
            <person name="Serra M."/>
            <person name="Gomez A."/>
        </authorList>
    </citation>
    <scope>NUCLEOTIDE SEQUENCE [LARGE SCALE GENOMIC DNA]</scope>
    <source>
        <strain evidence="1">HYR1</strain>
    </source>
</reference>
<keyword evidence="2" id="KW-1185">Reference proteome</keyword>
<evidence type="ECO:0000313" key="1">
    <source>
        <dbReference type="EMBL" id="RMZ97820.1"/>
    </source>
</evidence>
<dbReference type="Proteomes" id="UP000276133">
    <property type="component" value="Unassembled WGS sequence"/>
</dbReference>
<dbReference type="EMBL" id="REGN01011158">
    <property type="protein sequence ID" value="RMZ97820.1"/>
    <property type="molecule type" value="Genomic_DNA"/>
</dbReference>
<comment type="caution">
    <text evidence="1">The sequence shown here is derived from an EMBL/GenBank/DDBJ whole genome shotgun (WGS) entry which is preliminary data.</text>
</comment>
<organism evidence="1 2">
    <name type="scientific">Brachionus plicatilis</name>
    <name type="common">Marine rotifer</name>
    <name type="synonym">Brachionus muelleri</name>
    <dbReference type="NCBI Taxonomy" id="10195"/>
    <lineage>
        <taxon>Eukaryota</taxon>
        <taxon>Metazoa</taxon>
        <taxon>Spiralia</taxon>
        <taxon>Gnathifera</taxon>
        <taxon>Rotifera</taxon>
        <taxon>Eurotatoria</taxon>
        <taxon>Monogononta</taxon>
        <taxon>Pseudotrocha</taxon>
        <taxon>Ploima</taxon>
        <taxon>Brachionidae</taxon>
        <taxon>Brachionus</taxon>
    </lineage>
</organism>
<gene>
    <name evidence="1" type="ORF">BpHYR1_034031</name>
</gene>
<protein>
    <submittedName>
        <fullName evidence="1">Uncharacterized protein</fullName>
    </submittedName>
</protein>
<accession>A0A3M7PGH0</accession>
<proteinExistence type="predicted"/>
<evidence type="ECO:0000313" key="2">
    <source>
        <dbReference type="Proteomes" id="UP000276133"/>
    </source>
</evidence>
<name>A0A3M7PGH0_BRAPC</name>
<dbReference type="AlphaFoldDB" id="A0A3M7PGH0"/>